<feature type="transmembrane region" description="Helical" evidence="5">
    <location>
        <begin position="316"/>
        <end position="334"/>
    </location>
</feature>
<dbReference type="SUPFAM" id="SSF103481">
    <property type="entry name" value="Multidrug resistance efflux transporter EmrE"/>
    <property type="match status" value="1"/>
</dbReference>
<feature type="transmembrane region" description="Helical" evidence="5">
    <location>
        <begin position="17"/>
        <end position="36"/>
    </location>
</feature>
<dbReference type="GO" id="GO:0015095">
    <property type="term" value="F:magnesium ion transmembrane transporter activity"/>
    <property type="evidence" value="ECO:0007669"/>
    <property type="project" value="InterPro"/>
</dbReference>
<keyword evidence="7" id="KW-1185">Reference proteome</keyword>
<proteinExistence type="predicted"/>
<dbReference type="OrthoDB" id="165382at2759"/>
<evidence type="ECO:0000256" key="2">
    <source>
        <dbReference type="ARBA" id="ARBA00022692"/>
    </source>
</evidence>
<dbReference type="InterPro" id="IPR037185">
    <property type="entry name" value="EmrE-like"/>
</dbReference>
<feature type="transmembrane region" description="Helical" evidence="5">
    <location>
        <begin position="153"/>
        <end position="172"/>
    </location>
</feature>
<feature type="transmembrane region" description="Helical" evidence="5">
    <location>
        <begin position="217"/>
        <end position="234"/>
    </location>
</feature>
<feature type="transmembrane region" description="Helical" evidence="5">
    <location>
        <begin position="124"/>
        <end position="144"/>
    </location>
</feature>
<dbReference type="GO" id="GO:0016020">
    <property type="term" value="C:membrane"/>
    <property type="evidence" value="ECO:0007669"/>
    <property type="project" value="UniProtKB-SubCell"/>
</dbReference>
<keyword evidence="3 5" id="KW-1133">Transmembrane helix</keyword>
<dbReference type="Proteomes" id="UP000077315">
    <property type="component" value="Unassembled WGS sequence"/>
</dbReference>
<keyword evidence="2 5" id="KW-0812">Transmembrane</keyword>
<comment type="subcellular location">
    <subcellularLocation>
        <location evidence="1">Membrane</location>
        <topology evidence="1">Multi-pass membrane protein</topology>
    </subcellularLocation>
</comment>
<protein>
    <submittedName>
        <fullName evidence="6">Uncharacterized protein</fullName>
    </submittedName>
</protein>
<dbReference type="VEuPathDB" id="FungiDB:PHYBLDRAFT_167355"/>
<feature type="transmembrane region" description="Helical" evidence="5">
    <location>
        <begin position="254"/>
        <end position="273"/>
    </location>
</feature>
<dbReference type="Pfam" id="PF05653">
    <property type="entry name" value="Mg_trans_NIPA"/>
    <property type="match status" value="1"/>
</dbReference>
<name>A0A163AQ42_PHYB8</name>
<dbReference type="InParanoid" id="A0A163AQ42"/>
<dbReference type="AlphaFoldDB" id="A0A163AQ42"/>
<accession>A0A163AQ42</accession>
<reference evidence="7" key="1">
    <citation type="submission" date="2015-06" db="EMBL/GenBank/DDBJ databases">
        <title>Expansion of signal transduction pathways in fungi by whole-genome duplication.</title>
        <authorList>
            <consortium name="DOE Joint Genome Institute"/>
            <person name="Corrochano L.M."/>
            <person name="Kuo A."/>
            <person name="Marcet-Houben M."/>
            <person name="Polaino S."/>
            <person name="Salamov A."/>
            <person name="Villalobos J.M."/>
            <person name="Alvarez M.I."/>
            <person name="Avalos J."/>
            <person name="Benito E.P."/>
            <person name="Benoit I."/>
            <person name="Burger G."/>
            <person name="Camino L.P."/>
            <person name="Canovas D."/>
            <person name="Cerda-Olmedo E."/>
            <person name="Cheng J.-F."/>
            <person name="Dominguez A."/>
            <person name="Elias M."/>
            <person name="Eslava A.P."/>
            <person name="Glaser F."/>
            <person name="Grimwood J."/>
            <person name="Gutierrez G."/>
            <person name="Heitman J."/>
            <person name="Henrissat B."/>
            <person name="Iturriaga E.A."/>
            <person name="Lang B.F."/>
            <person name="Lavin J.L."/>
            <person name="Lee S."/>
            <person name="Li W."/>
            <person name="Lindquist E."/>
            <person name="Lopez-Garcia S."/>
            <person name="Luque E.M."/>
            <person name="Marcos A.T."/>
            <person name="Martin J."/>
            <person name="McCluskey K."/>
            <person name="Medina H.R."/>
            <person name="Miralles-Duran A."/>
            <person name="Miyazaki A."/>
            <person name="Munoz-Torres E."/>
            <person name="Oguiza J.A."/>
            <person name="Ohm R."/>
            <person name="Olmedo M."/>
            <person name="Orejas M."/>
            <person name="Ortiz-Castellanos L."/>
            <person name="Pisabarro A.G."/>
            <person name="Rodriguez-Romero J."/>
            <person name="Ruiz-Herrera J."/>
            <person name="Ruiz-Vazquez R."/>
            <person name="Sanz C."/>
            <person name="Schackwitz W."/>
            <person name="Schmutz J."/>
            <person name="Shahriari M."/>
            <person name="Shelest E."/>
            <person name="Silva-Franco F."/>
            <person name="Soanes D."/>
            <person name="Syed K."/>
            <person name="Tagua V.G."/>
            <person name="Talbot N.J."/>
            <person name="Thon M."/>
            <person name="De vries R.P."/>
            <person name="Wiebenga A."/>
            <person name="Yadav J.S."/>
            <person name="Braun E.L."/>
            <person name="Baker S."/>
            <person name="Garre V."/>
            <person name="Horwitz B."/>
            <person name="Torres-Martinez S."/>
            <person name="Idnurm A."/>
            <person name="Herrera-Estrella A."/>
            <person name="Gabaldon T."/>
            <person name="Grigoriev I.V."/>
        </authorList>
    </citation>
    <scope>NUCLEOTIDE SEQUENCE [LARGE SCALE GENOMIC DNA]</scope>
    <source>
        <strain evidence="7">NRRL 1555(-)</strain>
    </source>
</reference>
<keyword evidence="4 5" id="KW-0472">Membrane</keyword>
<feature type="transmembrane region" description="Helical" evidence="5">
    <location>
        <begin position="192"/>
        <end position="210"/>
    </location>
</feature>
<feature type="transmembrane region" description="Helical" evidence="5">
    <location>
        <begin position="98"/>
        <end position="118"/>
    </location>
</feature>
<evidence type="ECO:0000313" key="6">
    <source>
        <dbReference type="EMBL" id="OAD75031.1"/>
    </source>
</evidence>
<dbReference type="GeneID" id="28996535"/>
<organism evidence="6 7">
    <name type="scientific">Phycomyces blakesleeanus (strain ATCC 8743b / DSM 1359 / FGSC 10004 / NBRC 33097 / NRRL 1555)</name>
    <dbReference type="NCBI Taxonomy" id="763407"/>
    <lineage>
        <taxon>Eukaryota</taxon>
        <taxon>Fungi</taxon>
        <taxon>Fungi incertae sedis</taxon>
        <taxon>Mucoromycota</taxon>
        <taxon>Mucoromycotina</taxon>
        <taxon>Mucoromycetes</taxon>
        <taxon>Mucorales</taxon>
        <taxon>Phycomycetaceae</taxon>
        <taxon>Phycomyces</taxon>
    </lineage>
</organism>
<evidence type="ECO:0000256" key="5">
    <source>
        <dbReference type="SAM" id="Phobius"/>
    </source>
</evidence>
<evidence type="ECO:0000313" key="7">
    <source>
        <dbReference type="Proteomes" id="UP000077315"/>
    </source>
</evidence>
<dbReference type="InterPro" id="IPR008521">
    <property type="entry name" value="Mg_trans_NIPA"/>
</dbReference>
<dbReference type="PANTHER" id="PTHR12570:SF65">
    <property type="entry name" value="MAGNESIUM TRANSPORTER NIPA9-RELATED"/>
    <property type="match status" value="1"/>
</dbReference>
<evidence type="ECO:0000256" key="4">
    <source>
        <dbReference type="ARBA" id="ARBA00023136"/>
    </source>
</evidence>
<evidence type="ECO:0000256" key="1">
    <source>
        <dbReference type="ARBA" id="ARBA00004141"/>
    </source>
</evidence>
<dbReference type="RefSeq" id="XP_018293071.1">
    <property type="nucleotide sequence ID" value="XM_018435629.1"/>
</dbReference>
<dbReference type="PANTHER" id="PTHR12570">
    <property type="match status" value="1"/>
</dbReference>
<feature type="transmembrane region" description="Helical" evidence="5">
    <location>
        <begin position="285"/>
        <end position="304"/>
    </location>
</feature>
<evidence type="ECO:0000256" key="3">
    <source>
        <dbReference type="ARBA" id="ARBA00022989"/>
    </source>
</evidence>
<sequence>MASSQAFERGITEVDSLVGIGLAIVGNILISFALNVQKLAHNQLSVEKLDNTSPCSSCTSSSISEITPNTLEQANRHHSPEIHTAVIKDDMHYLYSKTWWIGILLMICGEIGNFTAYGFAPASIIAPLGTTTLISNAMLAPFLLNEAFRKRDFMGILLAMAGAAAVVFSSRSKETKLTPELVTEALFQTRSLVFYLLTILLILVLSLLSPRHGQKNILIDLGLVAVYGAYTVLATKSLSSLLNLTLYRLFTYTISYVLIIVLVSSAIMQIKYLSKALQRFDSTAVIPTQFVLFTISAIVGSAVIYHDFDDEDCMHISWFLVGCFTEFMGVYLITSNRNRPSPGVQEWKSPDIKHDFEPVGKMSFSSEAINVPCNEQTPLVPHNSYEHSVNYDGQCLTPTLSNQITNIRQNSIFPGLSLHSQLASMGEES</sequence>
<gene>
    <name evidence="6" type="ORF">PHYBLDRAFT_167355</name>
</gene>
<dbReference type="EMBL" id="KV440978">
    <property type="protein sequence ID" value="OAD75031.1"/>
    <property type="molecule type" value="Genomic_DNA"/>
</dbReference>